<organism evidence="1 2">
    <name type="scientific">Vitis vinifera</name>
    <name type="common">Grape</name>
    <dbReference type="NCBI Taxonomy" id="29760"/>
    <lineage>
        <taxon>Eukaryota</taxon>
        <taxon>Viridiplantae</taxon>
        <taxon>Streptophyta</taxon>
        <taxon>Embryophyta</taxon>
        <taxon>Tracheophyta</taxon>
        <taxon>Spermatophyta</taxon>
        <taxon>Magnoliopsida</taxon>
        <taxon>eudicotyledons</taxon>
        <taxon>Gunneridae</taxon>
        <taxon>Pentapetalae</taxon>
        <taxon>rosids</taxon>
        <taxon>Vitales</taxon>
        <taxon>Vitaceae</taxon>
        <taxon>Viteae</taxon>
        <taxon>Vitis</taxon>
    </lineage>
</organism>
<reference evidence="1 2" key="1">
    <citation type="journal article" date="2018" name="PLoS Genet.">
        <title>Population sequencing reveals clonal diversity and ancestral inbreeding in the grapevine cultivar Chardonnay.</title>
        <authorList>
            <person name="Roach M.J."/>
            <person name="Johnson D.L."/>
            <person name="Bohlmann J."/>
            <person name="van Vuuren H.J."/>
            <person name="Jones S.J."/>
            <person name="Pretorius I.S."/>
            <person name="Schmidt S.A."/>
            <person name="Borneman A.R."/>
        </authorList>
    </citation>
    <scope>NUCLEOTIDE SEQUENCE [LARGE SCALE GENOMIC DNA]</scope>
    <source>
        <strain evidence="2">cv. Chardonnay</strain>
        <tissue evidence="1">Leaf</tissue>
    </source>
</reference>
<dbReference type="EMBL" id="QGNW01001176">
    <property type="protein sequence ID" value="RVW51975.1"/>
    <property type="molecule type" value="Genomic_DNA"/>
</dbReference>
<accession>A0A438EWB3</accession>
<dbReference type="AlphaFoldDB" id="A0A438EWB3"/>
<gene>
    <name evidence="1" type="ORF">CK203_068061</name>
</gene>
<sequence length="47" mass="5471">MFSAGNTQHAELEEVYRILKDLGLQMEVEGYIPDIDEEQRSILLGYR</sequence>
<dbReference type="Proteomes" id="UP000288805">
    <property type="component" value="Unassembled WGS sequence"/>
</dbReference>
<evidence type="ECO:0000313" key="2">
    <source>
        <dbReference type="Proteomes" id="UP000288805"/>
    </source>
</evidence>
<comment type="caution">
    <text evidence="1">The sequence shown here is derived from an EMBL/GenBank/DDBJ whole genome shotgun (WGS) entry which is preliminary data.</text>
</comment>
<name>A0A438EWB3_VITVI</name>
<evidence type="ECO:0000313" key="1">
    <source>
        <dbReference type="EMBL" id="RVW51975.1"/>
    </source>
</evidence>
<proteinExistence type="predicted"/>
<dbReference type="OrthoDB" id="881013at2759"/>
<protein>
    <submittedName>
        <fullName evidence="1">Uncharacterized protein</fullName>
    </submittedName>
</protein>